<sequence>MKKLSLILLILIFPTSSFAANIWCTGTVSNIYIDSTKNVMIKGSWRNEYTRICRTDGAEGIDTVTCSLWVSLVTTAMTNNKTVTLMYDDQNGALTCETLLSYTRSSQPYYVMLNQ</sequence>
<feature type="signal peptide" evidence="1">
    <location>
        <begin position="1"/>
        <end position="19"/>
    </location>
</feature>
<accession>A0ABP3GBZ1</accession>
<dbReference type="RefSeq" id="WP_343840439.1">
    <property type="nucleotide sequence ID" value="NZ_BAAAEI010000001.1"/>
</dbReference>
<evidence type="ECO:0000256" key="1">
    <source>
        <dbReference type="SAM" id="SignalP"/>
    </source>
</evidence>
<comment type="caution">
    <text evidence="2">The sequence shown here is derived from an EMBL/GenBank/DDBJ whole genome shotgun (WGS) entry which is preliminary data.</text>
</comment>
<name>A0ABP3GBZ1_9ALTE</name>
<reference evidence="3" key="1">
    <citation type="journal article" date="2019" name="Int. J. Syst. Evol. Microbiol.">
        <title>The Global Catalogue of Microorganisms (GCM) 10K type strain sequencing project: providing services to taxonomists for standard genome sequencing and annotation.</title>
        <authorList>
            <consortium name="The Broad Institute Genomics Platform"/>
            <consortium name="The Broad Institute Genome Sequencing Center for Infectious Disease"/>
            <person name="Wu L."/>
            <person name="Ma J."/>
        </authorList>
    </citation>
    <scope>NUCLEOTIDE SEQUENCE [LARGE SCALE GENOMIC DNA]</scope>
    <source>
        <strain evidence="3">JCM 13378</strain>
    </source>
</reference>
<gene>
    <name evidence="2" type="ORF">GCM10009092_01200</name>
</gene>
<evidence type="ECO:0000313" key="3">
    <source>
        <dbReference type="Proteomes" id="UP001501757"/>
    </source>
</evidence>
<dbReference type="EMBL" id="BAAAEI010000001">
    <property type="protein sequence ID" value="GAA0340466.1"/>
    <property type="molecule type" value="Genomic_DNA"/>
</dbReference>
<organism evidence="2 3">
    <name type="scientific">Bowmanella denitrificans</name>
    <dbReference type="NCBI Taxonomy" id="366582"/>
    <lineage>
        <taxon>Bacteria</taxon>
        <taxon>Pseudomonadati</taxon>
        <taxon>Pseudomonadota</taxon>
        <taxon>Gammaproteobacteria</taxon>
        <taxon>Alteromonadales</taxon>
        <taxon>Alteromonadaceae</taxon>
        <taxon>Bowmanella</taxon>
    </lineage>
</organism>
<dbReference type="Proteomes" id="UP001501757">
    <property type="component" value="Unassembled WGS sequence"/>
</dbReference>
<keyword evidence="1" id="KW-0732">Signal</keyword>
<proteinExistence type="predicted"/>
<protein>
    <submittedName>
        <fullName evidence="2">Uncharacterized protein</fullName>
    </submittedName>
</protein>
<feature type="chain" id="PRO_5045400230" evidence="1">
    <location>
        <begin position="20"/>
        <end position="115"/>
    </location>
</feature>
<evidence type="ECO:0000313" key="2">
    <source>
        <dbReference type="EMBL" id="GAA0340466.1"/>
    </source>
</evidence>
<keyword evidence="3" id="KW-1185">Reference proteome</keyword>